<dbReference type="KEGG" id="mbah:HYN46_00095"/>
<protein>
    <submittedName>
        <fullName evidence="2">Uncharacterized protein</fullName>
    </submittedName>
</protein>
<reference evidence="2 3" key="1">
    <citation type="submission" date="2018-07" db="EMBL/GenBank/DDBJ databases">
        <title>Genome sequencing of Moraxellaceae gen. HYN0046.</title>
        <authorList>
            <person name="Kim M."/>
            <person name="Yi H."/>
        </authorList>
    </citation>
    <scope>NUCLEOTIDE SEQUENCE [LARGE SCALE GENOMIC DNA]</scope>
    <source>
        <strain evidence="2 3">HYN0046</strain>
    </source>
</reference>
<dbReference type="KEGG" id="mbah:HYN46_17010"/>
<dbReference type="EMBL" id="CP031222">
    <property type="protein sequence ID" value="AXI04386.1"/>
    <property type="molecule type" value="Genomic_DNA"/>
</dbReference>
<evidence type="ECO:0000313" key="1">
    <source>
        <dbReference type="EMBL" id="AXI01440.1"/>
    </source>
</evidence>
<keyword evidence="3" id="KW-1185">Reference proteome</keyword>
<dbReference type="EMBL" id="CP031222">
    <property type="protein sequence ID" value="AXI01440.1"/>
    <property type="molecule type" value="Genomic_DNA"/>
</dbReference>
<sequence length="60" mass="6505">MQITPQEVTHIAEGIGFTAYCFSHLIAAKGTPKWLPGWAVTIINVVATNYGKSKNADTKD</sequence>
<dbReference type="Proteomes" id="UP000253940">
    <property type="component" value="Chromosome"/>
</dbReference>
<name>A0A345PAS7_9GAMM</name>
<proteinExistence type="predicted"/>
<dbReference type="RefSeq" id="WP_114897552.1">
    <property type="nucleotide sequence ID" value="NZ_CP031222.1"/>
</dbReference>
<gene>
    <name evidence="1" type="ORF">HYN46_00095</name>
    <name evidence="2" type="ORF">HYN46_17010</name>
</gene>
<dbReference type="AlphaFoldDB" id="A0A345PAS7"/>
<evidence type="ECO:0000313" key="3">
    <source>
        <dbReference type="Proteomes" id="UP000253940"/>
    </source>
</evidence>
<accession>A0A345PAS7</accession>
<evidence type="ECO:0000313" key="2">
    <source>
        <dbReference type="EMBL" id="AXI04386.1"/>
    </source>
</evidence>
<organism evidence="2 3">
    <name type="scientific">Aquirhabdus parva</name>
    <dbReference type="NCBI Taxonomy" id="2283318"/>
    <lineage>
        <taxon>Bacteria</taxon>
        <taxon>Pseudomonadati</taxon>
        <taxon>Pseudomonadota</taxon>
        <taxon>Gammaproteobacteria</taxon>
        <taxon>Moraxellales</taxon>
        <taxon>Moraxellaceae</taxon>
        <taxon>Aquirhabdus</taxon>
    </lineage>
</organism>